<dbReference type="InterPro" id="IPR012340">
    <property type="entry name" value="NA-bd_OB-fold"/>
</dbReference>
<dbReference type="Pfam" id="PF15793">
    <property type="entry name" value="SHLD2_C"/>
    <property type="match status" value="1"/>
</dbReference>
<dbReference type="AlphaFoldDB" id="A0A665U2X2"/>
<dbReference type="PANTHER" id="PTHR14495:SF2">
    <property type="entry name" value="SHIELDIN COMPLEX SUBUNIT 2"/>
    <property type="match status" value="1"/>
</dbReference>
<evidence type="ECO:0000313" key="6">
    <source>
        <dbReference type="Proteomes" id="UP000472264"/>
    </source>
</evidence>
<dbReference type="PANTHER" id="PTHR14495">
    <property type="entry name" value="SHIELDIN COMPLEX SUBUNIT 2"/>
    <property type="match status" value="1"/>
</dbReference>
<dbReference type="InterPro" id="IPR029715">
    <property type="entry name" value="FAM35A"/>
</dbReference>
<feature type="domain" description="Shieldin complex subunit 2 second OB fold" evidence="4">
    <location>
        <begin position="457"/>
        <end position="540"/>
    </location>
</feature>
<feature type="region of interest" description="Disordered" evidence="1">
    <location>
        <begin position="182"/>
        <end position="214"/>
    </location>
</feature>
<sequence>METVDGPSAGWRQLELTWTDGCLRLATENQEGWIRKEGQTREDSAVDQSALNLREQDDQANANIASSQTDQTTKASTAHEERALPSCITNKESLCSDNRRSAESSINQDEESGPDDQDQCSASVHEYLDSCFPATQSEQEQSELEAKRPIPVIPPLCTRTQYLATWTLSQSLILRGKHSIQSATSPEKMHPQTPTKHTQTPPSNSSSTPELFSPVPPSLGASAELFSQCCSTQRVEEGGIILEATTDGVLCSQNAGSTTLNSPTKSPDFKRARIAEDPRTKVPSNSSPAGLHWATIPLVQCNKPLVRYSILVVVVHPCHLKEIKVKSGSLAQTSVPLASIVVTDQSDVEMKVLLWRRAAFWVLTVGPGDILLITGLQVNEDKWRGETVLQSTFSSKLLNLGQVTVSTSPPGPRCVCARTLSALCVFLRERRPLLVRLPHRPPQDLKRLPYVTLTSLKVNTMVHVLLRVRHTHITWRTEADSCSRSAVQLKGVLTVEQPNGQQGVLLLWGAALEWLPRFKRDRTTVWDFRVLIVREGLTSDLPELHSTPWSCVQPLDPTDHRVQYFLPKCKQKGNGSSTLELDLDTLLSQRYSGEFLMVLVKQSGPLRSTCKLLHSMPLEDIVDVLSGDVTYTGCGHCCTELDTDTNGIYRPCYPCLPHTAVRRYYRPAVLTVSGQGRSQVRIQIPPVALQNILNAPPDKLHRVSAPGSQVKHIQVAVERIQSLLSLPRKTFIITINSNFLCDENSIPLYQDFTLLDFQFPS</sequence>
<reference evidence="5" key="2">
    <citation type="submission" date="2025-08" db="UniProtKB">
        <authorList>
            <consortium name="Ensembl"/>
        </authorList>
    </citation>
    <scope>IDENTIFICATION</scope>
</reference>
<evidence type="ECO:0000313" key="5">
    <source>
        <dbReference type="Ensembl" id="ENSENLP00000013514.1"/>
    </source>
</evidence>
<name>A0A665U2X2_ECHNA</name>
<dbReference type="FunCoup" id="A0A665U2X2">
    <property type="interactions" value="572"/>
</dbReference>
<dbReference type="Pfam" id="PF21669">
    <property type="entry name" value="SHLD2_OB1"/>
    <property type="match status" value="1"/>
</dbReference>
<feature type="domain" description="Shieldin complex subunit 2 first OB fold" evidence="3">
    <location>
        <begin position="295"/>
        <end position="424"/>
    </location>
</feature>
<evidence type="ECO:0000256" key="1">
    <source>
        <dbReference type="SAM" id="MobiDB-lite"/>
    </source>
</evidence>
<dbReference type="Ensembl" id="ENSENLT00000014056.1">
    <property type="protein sequence ID" value="ENSENLP00000013514.1"/>
    <property type="gene ID" value="ENSENLG00000006388.1"/>
</dbReference>
<evidence type="ECO:0000259" key="3">
    <source>
        <dbReference type="Pfam" id="PF21669"/>
    </source>
</evidence>
<accession>A0A665U2X2</accession>
<keyword evidence="6" id="KW-1185">Reference proteome</keyword>
<dbReference type="InParanoid" id="A0A665U2X2"/>
<feature type="region of interest" description="Disordered" evidence="1">
    <location>
        <begin position="54"/>
        <end position="83"/>
    </location>
</feature>
<feature type="compositionally biased region" description="Low complexity" evidence="1">
    <location>
        <begin position="191"/>
        <end position="209"/>
    </location>
</feature>
<reference evidence="5" key="1">
    <citation type="submission" date="2021-04" db="EMBL/GenBank/DDBJ databases">
        <authorList>
            <consortium name="Wellcome Sanger Institute Data Sharing"/>
        </authorList>
    </citation>
    <scope>NUCLEOTIDE SEQUENCE [LARGE SCALE GENOMIC DNA]</scope>
</reference>
<evidence type="ECO:0000259" key="4">
    <source>
        <dbReference type="Pfam" id="PF22779"/>
    </source>
</evidence>
<feature type="compositionally biased region" description="Acidic residues" evidence="1">
    <location>
        <begin position="108"/>
        <end position="118"/>
    </location>
</feature>
<dbReference type="GO" id="GO:0010569">
    <property type="term" value="P:regulation of double-strand break repair via homologous recombination"/>
    <property type="evidence" value="ECO:0007669"/>
    <property type="project" value="TreeGrafter"/>
</dbReference>
<dbReference type="Pfam" id="PF22779">
    <property type="entry name" value="OB_SHLD2_2nd"/>
    <property type="match status" value="1"/>
</dbReference>
<dbReference type="Proteomes" id="UP000472264">
    <property type="component" value="Chromosome 15"/>
</dbReference>
<proteinExistence type="predicted"/>
<reference evidence="5" key="3">
    <citation type="submission" date="2025-09" db="UniProtKB">
        <authorList>
            <consortium name="Ensembl"/>
        </authorList>
    </citation>
    <scope>IDENTIFICATION</scope>
</reference>
<protein>
    <submittedName>
        <fullName evidence="5">Uncharacterized protein</fullName>
    </submittedName>
</protein>
<dbReference type="InterPro" id="IPR053944">
    <property type="entry name" value="SHLD2_OB2"/>
</dbReference>
<feature type="compositionally biased region" description="Polar residues" evidence="1">
    <location>
        <begin position="59"/>
        <end position="76"/>
    </location>
</feature>
<dbReference type="GO" id="GO:0005634">
    <property type="term" value="C:nucleus"/>
    <property type="evidence" value="ECO:0007669"/>
    <property type="project" value="TreeGrafter"/>
</dbReference>
<organism evidence="5 6">
    <name type="scientific">Echeneis naucrates</name>
    <name type="common">Live sharksucker</name>
    <dbReference type="NCBI Taxonomy" id="173247"/>
    <lineage>
        <taxon>Eukaryota</taxon>
        <taxon>Metazoa</taxon>
        <taxon>Chordata</taxon>
        <taxon>Craniata</taxon>
        <taxon>Vertebrata</taxon>
        <taxon>Euteleostomi</taxon>
        <taxon>Actinopterygii</taxon>
        <taxon>Neopterygii</taxon>
        <taxon>Teleostei</taxon>
        <taxon>Neoteleostei</taxon>
        <taxon>Acanthomorphata</taxon>
        <taxon>Carangaria</taxon>
        <taxon>Carangiformes</taxon>
        <taxon>Echeneidae</taxon>
        <taxon>Echeneis</taxon>
    </lineage>
</organism>
<evidence type="ECO:0000259" key="2">
    <source>
        <dbReference type="Pfam" id="PF15793"/>
    </source>
</evidence>
<dbReference type="InterPro" id="IPR049507">
    <property type="entry name" value="SHLD2_OB1"/>
</dbReference>
<dbReference type="OMA" id="CHLKEIK"/>
<dbReference type="Gene3D" id="2.40.50.140">
    <property type="entry name" value="Nucleic acid-binding proteins"/>
    <property type="match status" value="1"/>
</dbReference>
<feature type="domain" description="Shieldin complex subunit 2 C-terminal" evidence="2">
    <location>
        <begin position="609"/>
        <end position="758"/>
    </location>
</feature>
<gene>
    <name evidence="5" type="primary">shld2</name>
</gene>
<feature type="region of interest" description="Disordered" evidence="1">
    <location>
        <begin position="98"/>
        <end position="120"/>
    </location>
</feature>
<dbReference type="InterPro" id="IPR031589">
    <property type="entry name" value="SHLD2_C"/>
</dbReference>
<dbReference type="GO" id="GO:0035861">
    <property type="term" value="C:site of double-strand break"/>
    <property type="evidence" value="ECO:0007669"/>
    <property type="project" value="TreeGrafter"/>
</dbReference>